<feature type="region of interest" description="Disordered" evidence="1">
    <location>
        <begin position="108"/>
        <end position="144"/>
    </location>
</feature>
<comment type="caution">
    <text evidence="2">The sequence shown here is derived from an EMBL/GenBank/DDBJ whole genome shotgun (WGS) entry which is preliminary data.</text>
</comment>
<dbReference type="AlphaFoldDB" id="A0AAP0S2S4"/>
<evidence type="ECO:0000313" key="3">
    <source>
        <dbReference type="Proteomes" id="UP001415857"/>
    </source>
</evidence>
<accession>A0AAP0S2S4</accession>
<proteinExistence type="predicted"/>
<feature type="compositionally biased region" description="Low complexity" evidence="1">
    <location>
        <begin position="227"/>
        <end position="238"/>
    </location>
</feature>
<dbReference type="EMBL" id="JBBPBK010000002">
    <property type="protein sequence ID" value="KAK9290106.1"/>
    <property type="molecule type" value="Genomic_DNA"/>
</dbReference>
<feature type="region of interest" description="Disordered" evidence="1">
    <location>
        <begin position="227"/>
        <end position="272"/>
    </location>
</feature>
<gene>
    <name evidence="2" type="ORF">L1049_008270</name>
</gene>
<evidence type="ECO:0000313" key="2">
    <source>
        <dbReference type="EMBL" id="KAK9290106.1"/>
    </source>
</evidence>
<protein>
    <submittedName>
        <fullName evidence="2">Uncharacterized protein</fullName>
    </submittedName>
</protein>
<keyword evidence="3" id="KW-1185">Reference proteome</keyword>
<dbReference type="Proteomes" id="UP001415857">
    <property type="component" value="Unassembled WGS sequence"/>
</dbReference>
<feature type="region of interest" description="Disordered" evidence="1">
    <location>
        <begin position="441"/>
        <end position="460"/>
    </location>
</feature>
<evidence type="ECO:0000256" key="1">
    <source>
        <dbReference type="SAM" id="MobiDB-lite"/>
    </source>
</evidence>
<organism evidence="2 3">
    <name type="scientific">Liquidambar formosana</name>
    <name type="common">Formosan gum</name>
    <dbReference type="NCBI Taxonomy" id="63359"/>
    <lineage>
        <taxon>Eukaryota</taxon>
        <taxon>Viridiplantae</taxon>
        <taxon>Streptophyta</taxon>
        <taxon>Embryophyta</taxon>
        <taxon>Tracheophyta</taxon>
        <taxon>Spermatophyta</taxon>
        <taxon>Magnoliopsida</taxon>
        <taxon>eudicotyledons</taxon>
        <taxon>Gunneridae</taxon>
        <taxon>Pentapetalae</taxon>
        <taxon>Saxifragales</taxon>
        <taxon>Altingiaceae</taxon>
        <taxon>Liquidambar</taxon>
    </lineage>
</organism>
<reference evidence="2 3" key="1">
    <citation type="journal article" date="2024" name="Plant J.">
        <title>Genome sequences and population genomics reveal climatic adaptation and genomic divergence between two closely related sweetgum species.</title>
        <authorList>
            <person name="Xu W.Q."/>
            <person name="Ren C.Q."/>
            <person name="Zhang X.Y."/>
            <person name="Comes H.P."/>
            <person name="Liu X.H."/>
            <person name="Li Y.G."/>
            <person name="Kettle C.J."/>
            <person name="Jalonen R."/>
            <person name="Gaisberger H."/>
            <person name="Ma Y.Z."/>
            <person name="Qiu Y.X."/>
        </authorList>
    </citation>
    <scope>NUCLEOTIDE SEQUENCE [LARGE SCALE GENOMIC DNA]</scope>
    <source>
        <strain evidence="2">Hangzhou</strain>
    </source>
</reference>
<name>A0AAP0S2S4_LIQFO</name>
<sequence>MFSTKTTLHFGAFLVGTNMSQTHGVTWVPSSRSVDASGPAFFSFVHFLTLGKMFLLLSRGSTNINELPRSVNHADINKILGHKLDGFGRACHILLSYTPRYRSISSGSIPKGYPSLPTLRGKKSKVTSQQSPQVQELLEKDQSSSFSESLFGDREEIADQEISLPIPEPKKRERSAFREALRQAKKVDTIIQGLRKGSHIQARGSSNVLSVAEATIESVKLPEVTPVASAEASRAAEVGDSSLRQRAKKKKKSTYIDKTLDQPTYEGSSRDKGKKALLESLPHFSTETSDQLSVKIKPEYTFKGIGPLLRFPADMLSLSKMASTDLSYEAFTHMMIVHAELVEAQKETEGLKLRQKRWEDRFHKEVRTRERLISEVEEKVREEVTREMALEVKEYEDKVYLQGWNTLLEKIRATFPSVDLRLISFERTEVPDEDYEALEKVPELTSTGPKTTIEDMPPEA</sequence>